<proteinExistence type="predicted"/>
<accession>A0ABX0XHA0</accession>
<protein>
    <recommendedName>
        <fullName evidence="4">Photosystem II protein I</fullName>
    </recommendedName>
</protein>
<organism evidence="2 3">
    <name type="scientific">Neolewinella antarctica</name>
    <dbReference type="NCBI Taxonomy" id="442734"/>
    <lineage>
        <taxon>Bacteria</taxon>
        <taxon>Pseudomonadati</taxon>
        <taxon>Bacteroidota</taxon>
        <taxon>Saprospiria</taxon>
        <taxon>Saprospirales</taxon>
        <taxon>Lewinellaceae</taxon>
        <taxon>Neolewinella</taxon>
    </lineage>
</organism>
<evidence type="ECO:0008006" key="4">
    <source>
        <dbReference type="Google" id="ProtNLM"/>
    </source>
</evidence>
<gene>
    <name evidence="2" type="ORF">GGR27_003787</name>
</gene>
<evidence type="ECO:0000313" key="3">
    <source>
        <dbReference type="Proteomes" id="UP000770785"/>
    </source>
</evidence>
<comment type="caution">
    <text evidence="2">The sequence shown here is derived from an EMBL/GenBank/DDBJ whole genome shotgun (WGS) entry which is preliminary data.</text>
</comment>
<evidence type="ECO:0000313" key="2">
    <source>
        <dbReference type="EMBL" id="NJC28264.1"/>
    </source>
</evidence>
<keyword evidence="1" id="KW-1133">Transmembrane helix</keyword>
<dbReference type="Proteomes" id="UP000770785">
    <property type="component" value="Unassembled WGS sequence"/>
</dbReference>
<dbReference type="EMBL" id="JAATJH010000010">
    <property type="protein sequence ID" value="NJC28264.1"/>
    <property type="molecule type" value="Genomic_DNA"/>
</dbReference>
<evidence type="ECO:0000256" key="1">
    <source>
        <dbReference type="SAM" id="Phobius"/>
    </source>
</evidence>
<keyword evidence="3" id="KW-1185">Reference proteome</keyword>
<feature type="transmembrane region" description="Helical" evidence="1">
    <location>
        <begin position="22"/>
        <end position="42"/>
    </location>
</feature>
<sequence length="55" mass="6524">MNTEVNLGEIVFKGKSFLIDTYSSYLGLLLDTIIRYVLYYIFLNEYLSSTWYLII</sequence>
<reference evidence="2 3" key="1">
    <citation type="submission" date="2020-03" db="EMBL/GenBank/DDBJ databases">
        <title>Genomic Encyclopedia of Type Strains, Phase IV (KMG-IV): sequencing the most valuable type-strain genomes for metagenomic binning, comparative biology and taxonomic classification.</title>
        <authorList>
            <person name="Goeker M."/>
        </authorList>
    </citation>
    <scope>NUCLEOTIDE SEQUENCE [LARGE SCALE GENOMIC DNA]</scope>
    <source>
        <strain evidence="2 3">DSM 105096</strain>
    </source>
</reference>
<keyword evidence="1" id="KW-0472">Membrane</keyword>
<name>A0ABX0XHA0_9BACT</name>
<keyword evidence="1" id="KW-0812">Transmembrane</keyword>